<dbReference type="RefSeq" id="WP_322542740.1">
    <property type="nucleotide sequence ID" value="NZ_JAOBTT010000001.1"/>
</dbReference>
<dbReference type="Proteomes" id="UP001288620">
    <property type="component" value="Unassembled WGS sequence"/>
</dbReference>
<evidence type="ECO:0000313" key="2">
    <source>
        <dbReference type="Proteomes" id="UP001288620"/>
    </source>
</evidence>
<reference evidence="2" key="1">
    <citation type="submission" date="2023-07" db="EMBL/GenBank/DDBJ databases">
        <title>Structural and functional analysis of rice phyllospheric bacteria for their antimicrobial properties and defense elicitation against blast disease.</title>
        <authorList>
            <person name="Sahu K.P."/>
            <person name="Asharani P."/>
            <person name="Kumar M."/>
            <person name="Reddy B."/>
            <person name="Kumar A."/>
        </authorList>
    </citation>
    <scope>NUCLEOTIDE SEQUENCE [LARGE SCALE GENOMIC DNA]</scope>
    <source>
        <strain evidence="2">OsEp_Plm_30P10</strain>
    </source>
</reference>
<dbReference type="EMBL" id="JAOBTT010000001">
    <property type="protein sequence ID" value="MDZ7278809.1"/>
    <property type="molecule type" value="Genomic_DNA"/>
</dbReference>
<proteinExistence type="predicted"/>
<sequence>MAFRADEERAKGMERAINRLVPRGISPGKREELIIKLHEIEDEFGPVVQSYPSWHPLMKYDSGKLSYRGPYTTPGRDNGYAGVDHTIYFVNAFITCPYDGGAEIIEAVKNRKQPDIARINAEVLDEPFYNTGATPVLVSCEWYYELGSANLIPKRTALGLMLEEEIPHWRDAQVAETWDSMRSYFFGSPHGAKSSLFVDQDTGQSMKTVWNSLINSGLYGPIKV</sequence>
<accession>A0ABU5LFT7</accession>
<gene>
    <name evidence="1" type="ORF">N4G40_11055</name>
</gene>
<name>A0ABU5LFT7_9GAMM</name>
<organism evidence="1 2">
    <name type="scientific">Pantoea eucrina</name>
    <dbReference type="NCBI Taxonomy" id="472693"/>
    <lineage>
        <taxon>Bacteria</taxon>
        <taxon>Pseudomonadati</taxon>
        <taxon>Pseudomonadota</taxon>
        <taxon>Gammaproteobacteria</taxon>
        <taxon>Enterobacterales</taxon>
        <taxon>Erwiniaceae</taxon>
        <taxon>Pantoea</taxon>
    </lineage>
</organism>
<protein>
    <submittedName>
        <fullName evidence="1">Uncharacterized protein</fullName>
    </submittedName>
</protein>
<comment type="caution">
    <text evidence="1">The sequence shown here is derived from an EMBL/GenBank/DDBJ whole genome shotgun (WGS) entry which is preliminary data.</text>
</comment>
<evidence type="ECO:0000313" key="1">
    <source>
        <dbReference type="EMBL" id="MDZ7278809.1"/>
    </source>
</evidence>
<keyword evidence="2" id="KW-1185">Reference proteome</keyword>